<accession>A0ABS0F891</accession>
<dbReference type="Pfam" id="PF14337">
    <property type="entry name" value="Abi_alpha"/>
    <property type="match status" value="1"/>
</dbReference>
<dbReference type="InterPro" id="IPR025506">
    <property type="entry name" value="Abi_alpha"/>
</dbReference>
<evidence type="ECO:0000313" key="1">
    <source>
        <dbReference type="EMBL" id="MBF8455881.1"/>
    </source>
</evidence>
<dbReference type="Gene3D" id="3.30.110.190">
    <property type="match status" value="1"/>
</dbReference>
<gene>
    <name evidence="1" type="ORF">IV494_01695</name>
</gene>
<name>A0ABS0F891_9FLAO</name>
<evidence type="ECO:0000313" key="2">
    <source>
        <dbReference type="Proteomes" id="UP000660070"/>
    </source>
</evidence>
<sequence>MVIDPESSKEIISEAKALAPEIYKDLARPALQEIGTVAGRTVKSLLAPLRGLLWGWEKIEEYVEIEVKKRIDRIPEENRKSPDPEIAVPLIQALTYTAQNESLREMYINLLANAMDKDKDKIVHPSFVEIIKQMNTLDAKVFEKISQNFGYQLIVNPFIQIKNESNFIGSAFPDWYIGWKLEGYNEFDISASMVRLSKFGLIELMRNQQLEQGGYEILKNNTYLTDTLNIFISKNKDLELEIVSIESMLYVNEYGRQFKSACK</sequence>
<organism evidence="1 2">
    <name type="scientific">Kaistella gelatinilytica</name>
    <dbReference type="NCBI Taxonomy" id="2787636"/>
    <lineage>
        <taxon>Bacteria</taxon>
        <taxon>Pseudomonadati</taxon>
        <taxon>Bacteroidota</taxon>
        <taxon>Flavobacteriia</taxon>
        <taxon>Flavobacteriales</taxon>
        <taxon>Weeksellaceae</taxon>
        <taxon>Chryseobacterium group</taxon>
        <taxon>Kaistella</taxon>
    </lineage>
</organism>
<protein>
    <submittedName>
        <fullName evidence="1">DUF4393 domain-containing protein</fullName>
    </submittedName>
</protein>
<proteinExistence type="predicted"/>
<keyword evidence="2" id="KW-1185">Reference proteome</keyword>
<dbReference type="RefSeq" id="WP_196078441.1">
    <property type="nucleotide sequence ID" value="NZ_JADPVI010000001.1"/>
</dbReference>
<reference evidence="1 2" key="1">
    <citation type="submission" date="2020-11" db="EMBL/GenBank/DDBJ databases">
        <title>Kaistella gelatinilytica sp. nov., a flavobacterium isolated from Antarctic Soil.</title>
        <authorList>
            <person name="Li J."/>
        </authorList>
    </citation>
    <scope>NUCLEOTIDE SEQUENCE [LARGE SCALE GENOMIC DNA]</scope>
    <source>
        <strain evidence="1 2">G5-32</strain>
    </source>
</reference>
<dbReference type="Proteomes" id="UP000660070">
    <property type="component" value="Unassembled WGS sequence"/>
</dbReference>
<dbReference type="EMBL" id="JADPVI010000001">
    <property type="protein sequence ID" value="MBF8455881.1"/>
    <property type="molecule type" value="Genomic_DNA"/>
</dbReference>
<comment type="caution">
    <text evidence="1">The sequence shown here is derived from an EMBL/GenBank/DDBJ whole genome shotgun (WGS) entry which is preliminary data.</text>
</comment>